<reference evidence="3" key="1">
    <citation type="submission" date="2011-12" db="EMBL/GenBank/DDBJ databases">
        <authorList>
            <consortium name="The Broad Institute Genome Sequencing Platform"/>
            <person name="Russ C."/>
            <person name="Tyler B."/>
            <person name="Panabieres F."/>
            <person name="Shan W."/>
            <person name="Tripathy S."/>
            <person name="Grunwald N."/>
            <person name="Machado M."/>
            <person name="Young S.K."/>
            <person name="Zeng Q."/>
            <person name="Gargeya S."/>
            <person name="Fitzgerald M."/>
            <person name="Haas B."/>
            <person name="Abouelleil A."/>
            <person name="Alvarado L."/>
            <person name="Arachchi H.M."/>
            <person name="Berlin A."/>
            <person name="Chapman S.B."/>
            <person name="Gearin G."/>
            <person name="Goldberg J."/>
            <person name="Griggs A."/>
            <person name="Gujja S."/>
            <person name="Hansen M."/>
            <person name="Heiman D."/>
            <person name="Howarth C."/>
            <person name="Larimer J."/>
            <person name="Lui A."/>
            <person name="MacDonald P.J.P."/>
            <person name="McCowen C."/>
            <person name="Montmayeur A."/>
            <person name="Murphy C."/>
            <person name="Neiman D."/>
            <person name="Pearson M."/>
            <person name="Priest M."/>
            <person name="Roberts A."/>
            <person name="Saif S."/>
            <person name="Shea T."/>
            <person name="Sisk P."/>
            <person name="Stolte C."/>
            <person name="Sykes S."/>
            <person name="Wortman J."/>
            <person name="Nusbaum C."/>
            <person name="Birren B."/>
        </authorList>
    </citation>
    <scope>NUCLEOTIDE SEQUENCE [LARGE SCALE GENOMIC DNA]</scope>
    <source>
        <strain evidence="3">INRA-310</strain>
    </source>
</reference>
<gene>
    <name evidence="2" type="ORF">PPTG_20968</name>
</gene>
<dbReference type="Proteomes" id="UP000018817">
    <property type="component" value="Unassembled WGS sequence"/>
</dbReference>
<feature type="non-terminal residue" evidence="2">
    <location>
        <position position="1"/>
    </location>
</feature>
<evidence type="ECO:0000313" key="3">
    <source>
        <dbReference type="Proteomes" id="UP000018817"/>
    </source>
</evidence>
<dbReference type="InterPro" id="IPR026750">
    <property type="entry name" value="NTAN1"/>
</dbReference>
<organism evidence="2 3">
    <name type="scientific">Phytophthora nicotianae (strain INRA-310)</name>
    <name type="common">Phytophthora parasitica</name>
    <dbReference type="NCBI Taxonomy" id="761204"/>
    <lineage>
        <taxon>Eukaryota</taxon>
        <taxon>Sar</taxon>
        <taxon>Stramenopiles</taxon>
        <taxon>Oomycota</taxon>
        <taxon>Peronosporomycetes</taxon>
        <taxon>Peronosporales</taxon>
        <taxon>Peronosporaceae</taxon>
        <taxon>Phytophthora</taxon>
    </lineage>
</organism>
<dbReference type="GO" id="GO:0005634">
    <property type="term" value="C:nucleus"/>
    <property type="evidence" value="ECO:0007669"/>
    <property type="project" value="TreeGrafter"/>
</dbReference>
<dbReference type="GO" id="GO:0008418">
    <property type="term" value="F:protein-N-terminal asparagine amidohydrolase activity"/>
    <property type="evidence" value="ECO:0007669"/>
    <property type="project" value="InterPro"/>
</dbReference>
<feature type="compositionally biased region" description="Acidic residues" evidence="1">
    <location>
        <begin position="504"/>
        <end position="516"/>
    </location>
</feature>
<feature type="region of interest" description="Disordered" evidence="1">
    <location>
        <begin position="427"/>
        <end position="455"/>
    </location>
</feature>
<dbReference type="GO" id="GO:0006511">
    <property type="term" value="P:ubiquitin-dependent protein catabolic process"/>
    <property type="evidence" value="ECO:0007669"/>
    <property type="project" value="TreeGrafter"/>
</dbReference>
<protein>
    <recommendedName>
        <fullName evidence="4">Protein N-terminal asparagine amidohydrolase</fullName>
    </recommendedName>
</protein>
<dbReference type="PANTHER" id="PTHR12498">
    <property type="entry name" value="N-TERMINAL ASPARAGINE AMIDOHYDROLASE"/>
    <property type="match status" value="1"/>
</dbReference>
<proteinExistence type="predicted"/>
<dbReference type="RefSeq" id="XP_008892647.1">
    <property type="nucleotide sequence ID" value="XM_008894399.1"/>
</dbReference>
<reference evidence="2 3" key="2">
    <citation type="submission" date="2013-11" db="EMBL/GenBank/DDBJ databases">
        <title>The Genome Sequence of Phytophthora parasitica INRA-310.</title>
        <authorList>
            <consortium name="The Broad Institute Genomics Platform"/>
            <person name="Russ C."/>
            <person name="Tyler B."/>
            <person name="Panabieres F."/>
            <person name="Shan W."/>
            <person name="Tripathy S."/>
            <person name="Grunwald N."/>
            <person name="Machado M."/>
            <person name="Johnson C.S."/>
            <person name="Arredondo F."/>
            <person name="Hong C."/>
            <person name="Coffey M."/>
            <person name="Young S.K."/>
            <person name="Zeng Q."/>
            <person name="Gargeya S."/>
            <person name="Fitzgerald M."/>
            <person name="Abouelleil A."/>
            <person name="Alvarado L."/>
            <person name="Chapman S.B."/>
            <person name="Gainer-Dewar J."/>
            <person name="Goldberg J."/>
            <person name="Griggs A."/>
            <person name="Gujja S."/>
            <person name="Hansen M."/>
            <person name="Howarth C."/>
            <person name="Imamovic A."/>
            <person name="Ireland A."/>
            <person name="Larimer J."/>
            <person name="McCowan C."/>
            <person name="Murphy C."/>
            <person name="Pearson M."/>
            <person name="Poon T.W."/>
            <person name="Priest M."/>
            <person name="Roberts A."/>
            <person name="Saif S."/>
            <person name="Shea T."/>
            <person name="Sykes S."/>
            <person name="Wortman J."/>
            <person name="Nusbaum C."/>
            <person name="Birren B."/>
        </authorList>
    </citation>
    <scope>NUCLEOTIDE SEQUENCE [LARGE SCALE GENOMIC DNA]</scope>
    <source>
        <strain evidence="2 3">INRA-310</strain>
    </source>
</reference>
<dbReference type="VEuPathDB" id="FungiDB:PPTG_20968"/>
<dbReference type="GeneID" id="20189567"/>
<dbReference type="Pfam" id="PF14736">
    <property type="entry name" value="N_Asn_amidohyd"/>
    <property type="match status" value="1"/>
</dbReference>
<sequence length="976" mass="109500">MVLHRYEDLEDEAVAMEALGANQELARRRHELLNDPVMVVTSECGLRSVHVLAEEMAFVMPAEHHVDLVASDDATTCSIVLLISDDVVAVAHLDSKEQMVFFLKKWESVVNSAVTRVAIAGGYDDEREIARPISIDILRALMSSKAAYDVQQIITGRWNTADTGNGEMLPRTRGVGYFPAEDIYRCVEFEPDARLPLVPLRFAGVSPHPLHTLMCCLEKDKPLEITVGPYYATLLSPEVCPYMLDLDDGELLQRISTSPFAEGPKFLQDMRDMLEFISNCSLRSLGNTFVLTLPARRQDTIDSKNIYSDQTGASAPTSRTIREILDREEASYEAWRKTRKPVRLPHASLKLNSPLKTVSRDDSNQTKFNKAMRDAFKTPQAGSDGVSRSQSVAAVTSKNVKRKDALITGGFTRSAEMLPSLGIDQDTRQKQEQFSQAIAQPRKTSDSTTIPSIAPRKATRRKFQQYLYDFHSRQVFSFAKNEIEEFEDVMKCEKAQKLVACSAGEDEDDEVSEDMSSEGNSLPGWGNPSENYTRQLMNEHHSEYLLTGLGFLSGPGYDELFSIHWKLGEAEKTVRDAVDRKRIREILRKAYRMLLWFFRYYAGNAAYAVASERRTGPGLVVTLGDGLFEIPSRVRLLEDLNVQCVDEARFGVTDSPLKREHLIDFLINVAKMMCTHSSNPTRLKMAISDGVEMSEAVKTLVHEHFGVFAQIQDVDHFRTIFLRKPQNTNDRGVRRRLCAILETHKNNLTNFFNELVSAGVIARSGGNDRTKSQQRQRGSGSGIACTQFLSTLRSINLITSRGVITDANINPNADDEVSGGGPSGVDEVRAVRIFLSCLPMATFDSNECEGASRTAITASTSTEPRELTLSQFIEALLRVAFTWKELQICHGRFDVCSNQMASDRCRCNIDLAQYAFDVFDNAAEEVFTRIHGYRLKRAQQRTNMRMHMKTHISLHAVVALTAVQRAPNRLLPIEEK</sequence>
<dbReference type="OMA" id="FDSNECE"/>
<evidence type="ECO:0000256" key="1">
    <source>
        <dbReference type="SAM" id="MobiDB-lite"/>
    </source>
</evidence>
<name>W2RE85_PHYN3</name>
<feature type="region of interest" description="Disordered" evidence="1">
    <location>
        <begin position="504"/>
        <end position="527"/>
    </location>
</feature>
<accession>W2RE85</accession>
<dbReference type="AlphaFoldDB" id="W2RE85"/>
<evidence type="ECO:0008006" key="4">
    <source>
        <dbReference type="Google" id="ProtNLM"/>
    </source>
</evidence>
<dbReference type="EMBL" id="KI669562">
    <property type="protein sequence ID" value="ETN22999.1"/>
    <property type="molecule type" value="Genomic_DNA"/>
</dbReference>
<dbReference type="PANTHER" id="PTHR12498:SF0">
    <property type="entry name" value="PROTEIN N-TERMINAL ASPARAGINE AMIDOHYDROLASE"/>
    <property type="match status" value="1"/>
</dbReference>
<evidence type="ECO:0000313" key="2">
    <source>
        <dbReference type="EMBL" id="ETN22999.1"/>
    </source>
</evidence>
<dbReference type="OrthoDB" id="72753at2759"/>